<sequence length="129" mass="14539">MSTARYWREIPQRYRLESGKCKKCGKSFIPPRMVCDACGSREFDQVRASDEGTLVSYTVIRVAPGEFSDEAPYAVGIIQLKDGPRLTAQIADCDFDELEIGKKVRIEFRKIYEQGQAGVICYGYKGVLV</sequence>
<dbReference type="Pfam" id="PF12172">
    <property type="entry name" value="zf-ChsH2"/>
    <property type="match status" value="1"/>
</dbReference>
<reference evidence="3 4" key="1">
    <citation type="submission" date="2019-03" db="EMBL/GenBank/DDBJ databases">
        <title>Metabolic potential of uncultured bacteria and archaea associated with petroleum seepage in deep-sea sediments.</title>
        <authorList>
            <person name="Dong X."/>
            <person name="Hubert C."/>
        </authorList>
    </citation>
    <scope>NUCLEOTIDE SEQUENCE [LARGE SCALE GENOMIC DNA]</scope>
    <source>
        <strain evidence="3">E44_bin18</strain>
    </source>
</reference>
<dbReference type="Gene3D" id="6.10.30.10">
    <property type="match status" value="1"/>
</dbReference>
<protein>
    <submittedName>
        <fullName evidence="3">Zn-ribbon domain-containing OB-fold protein</fullName>
    </submittedName>
</protein>
<dbReference type="AlphaFoldDB" id="A0A523UZ47"/>
<accession>A0A523UZ47</accession>
<dbReference type="SUPFAM" id="SSF50249">
    <property type="entry name" value="Nucleic acid-binding proteins"/>
    <property type="match status" value="1"/>
</dbReference>
<dbReference type="PANTHER" id="PTHR34075:SF5">
    <property type="entry name" value="BLR3430 PROTEIN"/>
    <property type="match status" value="1"/>
</dbReference>
<comment type="caution">
    <text evidence="3">The sequence shown here is derived from an EMBL/GenBank/DDBJ whole genome shotgun (WGS) entry which is preliminary data.</text>
</comment>
<dbReference type="PANTHER" id="PTHR34075">
    <property type="entry name" value="BLR3430 PROTEIN"/>
    <property type="match status" value="1"/>
</dbReference>
<dbReference type="Pfam" id="PF01796">
    <property type="entry name" value="OB_ChsH2_C"/>
    <property type="match status" value="1"/>
</dbReference>
<dbReference type="InterPro" id="IPR002878">
    <property type="entry name" value="ChsH2_C"/>
</dbReference>
<feature type="domain" description="ChsH2 C-terminal OB-fold" evidence="1">
    <location>
        <begin position="46"/>
        <end position="109"/>
    </location>
</feature>
<evidence type="ECO:0000259" key="1">
    <source>
        <dbReference type="Pfam" id="PF01796"/>
    </source>
</evidence>
<name>A0A523UZ47_UNCT6</name>
<feature type="domain" description="ChsH2 rubredoxin-like zinc ribbon" evidence="2">
    <location>
        <begin position="8"/>
        <end position="44"/>
    </location>
</feature>
<dbReference type="Proteomes" id="UP000315525">
    <property type="component" value="Unassembled WGS sequence"/>
</dbReference>
<evidence type="ECO:0000313" key="3">
    <source>
        <dbReference type="EMBL" id="TET47806.1"/>
    </source>
</evidence>
<dbReference type="InterPro" id="IPR052513">
    <property type="entry name" value="Thioester_dehydratase-like"/>
</dbReference>
<dbReference type="InterPro" id="IPR022002">
    <property type="entry name" value="ChsH2_Znr"/>
</dbReference>
<evidence type="ECO:0000259" key="2">
    <source>
        <dbReference type="Pfam" id="PF12172"/>
    </source>
</evidence>
<organism evidence="3 4">
    <name type="scientific">candidate division TA06 bacterium</name>
    <dbReference type="NCBI Taxonomy" id="2250710"/>
    <lineage>
        <taxon>Bacteria</taxon>
        <taxon>Bacteria division TA06</taxon>
    </lineage>
</organism>
<evidence type="ECO:0000313" key="4">
    <source>
        <dbReference type="Proteomes" id="UP000315525"/>
    </source>
</evidence>
<dbReference type="EMBL" id="SOJN01000007">
    <property type="protein sequence ID" value="TET47806.1"/>
    <property type="molecule type" value="Genomic_DNA"/>
</dbReference>
<dbReference type="InterPro" id="IPR012340">
    <property type="entry name" value="NA-bd_OB-fold"/>
</dbReference>
<proteinExistence type="predicted"/>
<gene>
    <name evidence="3" type="ORF">E3J62_00270</name>
</gene>